<dbReference type="InterPro" id="IPR009003">
    <property type="entry name" value="Peptidase_S1_PA"/>
</dbReference>
<dbReference type="GO" id="GO:0043171">
    <property type="term" value="P:peptide catabolic process"/>
    <property type="evidence" value="ECO:0007669"/>
    <property type="project" value="UniProtKB-UniRule"/>
</dbReference>
<keyword evidence="6 7" id="KW-0720">Serine protease</keyword>
<evidence type="ECO:0000313" key="9">
    <source>
        <dbReference type="Proteomes" id="UP000315971"/>
    </source>
</evidence>
<dbReference type="EMBL" id="FXSZ01000001">
    <property type="protein sequence ID" value="SMO31896.1"/>
    <property type="molecule type" value="Genomic_DNA"/>
</dbReference>
<dbReference type="Gene3D" id="2.40.10.10">
    <property type="entry name" value="Trypsin-like serine proteases"/>
    <property type="match status" value="1"/>
</dbReference>
<dbReference type="Pfam" id="PF10459">
    <property type="entry name" value="Peptidase_S46"/>
    <property type="match status" value="1"/>
</dbReference>
<evidence type="ECO:0000256" key="3">
    <source>
        <dbReference type="ARBA" id="ARBA00022670"/>
    </source>
</evidence>
<keyword evidence="3 7" id="KW-0645">Protease</keyword>
<name>A0A521AAS8_9SPHI</name>
<proteinExistence type="inferred from homology"/>
<dbReference type="EC" id="3.4.14.-" evidence="7"/>
<dbReference type="RefSeq" id="WP_142600425.1">
    <property type="nucleotide sequence ID" value="NZ_FXSZ01000001.1"/>
</dbReference>
<keyword evidence="5 7" id="KW-0378">Hydrolase</keyword>
<dbReference type="AlphaFoldDB" id="A0A521AAS8"/>
<evidence type="ECO:0000256" key="1">
    <source>
        <dbReference type="ARBA" id="ARBA00010491"/>
    </source>
</evidence>
<protein>
    <recommendedName>
        <fullName evidence="7">Dipeptidyl-peptidase</fullName>
        <ecNumber evidence="7">3.4.14.-</ecNumber>
    </recommendedName>
</protein>
<dbReference type="GO" id="GO:0008239">
    <property type="term" value="F:dipeptidyl-peptidase activity"/>
    <property type="evidence" value="ECO:0007669"/>
    <property type="project" value="UniProtKB-UniRule"/>
</dbReference>
<evidence type="ECO:0000256" key="2">
    <source>
        <dbReference type="ARBA" id="ARBA00022438"/>
    </source>
</evidence>
<dbReference type="PANTHER" id="PTHR38469">
    <property type="entry name" value="PERIPLASMIC PEPTIDASE SUBFAMILY S1B"/>
    <property type="match status" value="1"/>
</dbReference>
<comment type="similarity">
    <text evidence="1 7">Belongs to the peptidase S46 family.</text>
</comment>
<keyword evidence="9" id="KW-1185">Reference proteome</keyword>
<evidence type="ECO:0000256" key="7">
    <source>
        <dbReference type="RuleBase" id="RU366067"/>
    </source>
</evidence>
<evidence type="ECO:0000256" key="6">
    <source>
        <dbReference type="ARBA" id="ARBA00022825"/>
    </source>
</evidence>
<comment type="function">
    <text evidence="7">Catalyzes the removal of dipeptides from the N-terminus of oligopeptides.</text>
</comment>
<reference evidence="8 9" key="1">
    <citation type="submission" date="2017-05" db="EMBL/GenBank/DDBJ databases">
        <authorList>
            <person name="Varghese N."/>
            <person name="Submissions S."/>
        </authorList>
    </citation>
    <scope>NUCLEOTIDE SEQUENCE [LARGE SCALE GENOMIC DNA]</scope>
    <source>
        <strain evidence="8 9">DSM 21342</strain>
    </source>
</reference>
<evidence type="ECO:0000256" key="5">
    <source>
        <dbReference type="ARBA" id="ARBA00022801"/>
    </source>
</evidence>
<dbReference type="GO" id="GO:0070009">
    <property type="term" value="F:serine-type aminopeptidase activity"/>
    <property type="evidence" value="ECO:0007669"/>
    <property type="project" value="UniProtKB-UniRule"/>
</dbReference>
<sequence>MYKKTIIKWSLLTVLLLSFIGQARADEGMWLLALLKKNNAKEMKAMGLNIPIEKITGEDGALSESVVGFGSGCTGSIISGSGLILTNYHCAYSAIQQYVSPTNDIFQNGYWAKTEEQELRVNDLIITVNKKILDISDEVKAQLQNSTSEAGNVRKAMEAVSQKYQQQYPKYKILIKPYKNNSLFVLFIQLQYSDVRFVGVAPKNVTKFGGETDNWMWPRHSADFAFFRIYADKNGAPAAYSKTNVPLVVKNYLHISKEGYKKDDFAMSMGYSGMSDRNATSSQIWQKTQVLNPPLIAVRKLRQSILEDEMAKSGAIKQLYAEKYATSANYYKNAVGMNFWVNKLNILAKKEAFEKGWMNWVMQDEAKKARYSTILQDLKTAIEGNAKFKRAQTYYFESFGQACELTQFLKAFGKAFYTYPQNVKNNPEIYKNLSTNTRFYYTKINMNLDKRVAKAMLKLIKDSLPADLQPEIVALKNLNTTEQVDQYIDEVFKTSVFADSAKLQNWLRNPSVSLENDPLVQLAESIDKKDKEIFRIAESNARKIYRIGESYYNSLAEYKGGSYYPDADKTIRLSYGTISDLQVDGKTIPYQSTFSGLIAKAADTANKDYYLNKKLQTIWQNKDFGRYGTKGDMPVCFVTNGDVTGGNSGSPMLNADGKIIGLVFDCNWESMTREFNFEKDLHKVICVDIRYLLFLTDKFSSTGRITAEIAKANPGWSM</sequence>
<dbReference type="GO" id="GO:0006508">
    <property type="term" value="P:proteolysis"/>
    <property type="evidence" value="ECO:0007669"/>
    <property type="project" value="UniProtKB-KW"/>
</dbReference>
<dbReference type="InterPro" id="IPR043504">
    <property type="entry name" value="Peptidase_S1_PA_chymotrypsin"/>
</dbReference>
<dbReference type="Proteomes" id="UP000315971">
    <property type="component" value="Unassembled WGS sequence"/>
</dbReference>
<organism evidence="8 9">
    <name type="scientific">Solitalea koreensis</name>
    <dbReference type="NCBI Taxonomy" id="543615"/>
    <lineage>
        <taxon>Bacteria</taxon>
        <taxon>Pseudomonadati</taxon>
        <taxon>Bacteroidota</taxon>
        <taxon>Sphingobacteriia</taxon>
        <taxon>Sphingobacteriales</taxon>
        <taxon>Sphingobacteriaceae</taxon>
        <taxon>Solitalea</taxon>
    </lineage>
</organism>
<keyword evidence="4" id="KW-0732">Signal</keyword>
<dbReference type="InterPro" id="IPR019500">
    <property type="entry name" value="Pep_S46"/>
</dbReference>
<evidence type="ECO:0000313" key="8">
    <source>
        <dbReference type="EMBL" id="SMO31896.1"/>
    </source>
</evidence>
<dbReference type="OrthoDB" id="613786at2"/>
<dbReference type="SUPFAM" id="SSF50494">
    <property type="entry name" value="Trypsin-like serine proteases"/>
    <property type="match status" value="1"/>
</dbReference>
<evidence type="ECO:0000256" key="4">
    <source>
        <dbReference type="ARBA" id="ARBA00022729"/>
    </source>
</evidence>
<dbReference type="PANTHER" id="PTHR38469:SF1">
    <property type="entry name" value="PERIPLASMIC PEPTIDASE SUBFAMILY S1B"/>
    <property type="match status" value="1"/>
</dbReference>
<keyword evidence="2 7" id="KW-0031">Aminopeptidase</keyword>
<gene>
    <name evidence="8" type="ORF">SAMN06265350_10118</name>
</gene>
<accession>A0A521AAS8</accession>